<evidence type="ECO:0000313" key="2">
    <source>
        <dbReference type="EMBL" id="GBP71818.1"/>
    </source>
</evidence>
<keyword evidence="1" id="KW-0472">Membrane</keyword>
<dbReference type="AlphaFoldDB" id="A0A4C1Y7D7"/>
<protein>
    <submittedName>
        <fullName evidence="2">Uncharacterized protein</fullName>
    </submittedName>
</protein>
<keyword evidence="1" id="KW-1133">Transmembrane helix</keyword>
<dbReference type="Proteomes" id="UP000299102">
    <property type="component" value="Unassembled WGS sequence"/>
</dbReference>
<proteinExistence type="predicted"/>
<organism evidence="2 3">
    <name type="scientific">Eumeta variegata</name>
    <name type="common">Bagworm moth</name>
    <name type="synonym">Eumeta japonica</name>
    <dbReference type="NCBI Taxonomy" id="151549"/>
    <lineage>
        <taxon>Eukaryota</taxon>
        <taxon>Metazoa</taxon>
        <taxon>Ecdysozoa</taxon>
        <taxon>Arthropoda</taxon>
        <taxon>Hexapoda</taxon>
        <taxon>Insecta</taxon>
        <taxon>Pterygota</taxon>
        <taxon>Neoptera</taxon>
        <taxon>Endopterygota</taxon>
        <taxon>Lepidoptera</taxon>
        <taxon>Glossata</taxon>
        <taxon>Ditrysia</taxon>
        <taxon>Tineoidea</taxon>
        <taxon>Psychidae</taxon>
        <taxon>Oiketicinae</taxon>
        <taxon>Eumeta</taxon>
    </lineage>
</organism>
<feature type="transmembrane region" description="Helical" evidence="1">
    <location>
        <begin position="21"/>
        <end position="41"/>
    </location>
</feature>
<evidence type="ECO:0000313" key="3">
    <source>
        <dbReference type="Proteomes" id="UP000299102"/>
    </source>
</evidence>
<comment type="caution">
    <text evidence="2">The sequence shown here is derived from an EMBL/GenBank/DDBJ whole genome shotgun (WGS) entry which is preliminary data.</text>
</comment>
<gene>
    <name evidence="2" type="ORF">EVAR_88673_1</name>
</gene>
<keyword evidence="3" id="KW-1185">Reference proteome</keyword>
<name>A0A4C1Y7D7_EUMVA</name>
<evidence type="ECO:0000256" key="1">
    <source>
        <dbReference type="SAM" id="Phobius"/>
    </source>
</evidence>
<dbReference type="EMBL" id="BGZK01001122">
    <property type="protein sequence ID" value="GBP71818.1"/>
    <property type="molecule type" value="Genomic_DNA"/>
</dbReference>
<sequence length="179" mass="20292">MWRRVAMRKRLCDSLLTRHSRMVLFTMVYILIIYIPLYRVATRRHTMLSTPNSLYIYPSLAWRPVAAASVATPTIWPEAGYPHAPSPDYHVKSVRNAVIALLERASREQLRDTHKTLHDCRGCKRMKAFEEMNDGASTLAAGATEVMQVDDVITSKSSLDCIDIEYVGTLIIKDTFSSS</sequence>
<keyword evidence="1" id="KW-0812">Transmembrane</keyword>
<accession>A0A4C1Y7D7</accession>
<dbReference type="OrthoDB" id="8240057at2759"/>
<reference evidence="2 3" key="1">
    <citation type="journal article" date="2019" name="Commun. Biol.">
        <title>The bagworm genome reveals a unique fibroin gene that provides high tensile strength.</title>
        <authorList>
            <person name="Kono N."/>
            <person name="Nakamura H."/>
            <person name="Ohtoshi R."/>
            <person name="Tomita M."/>
            <person name="Numata K."/>
            <person name="Arakawa K."/>
        </authorList>
    </citation>
    <scope>NUCLEOTIDE SEQUENCE [LARGE SCALE GENOMIC DNA]</scope>
</reference>